<protein>
    <submittedName>
        <fullName evidence="2">Uncharacterized protein</fullName>
    </submittedName>
</protein>
<reference evidence="2" key="1">
    <citation type="submission" date="2023-06" db="EMBL/GenBank/DDBJ databases">
        <title>Genomic of Parafulvivirga corallium.</title>
        <authorList>
            <person name="Wang G."/>
        </authorList>
    </citation>
    <scope>NUCLEOTIDE SEQUENCE</scope>
    <source>
        <strain evidence="2">BMA10</strain>
    </source>
</reference>
<keyword evidence="1" id="KW-0472">Membrane</keyword>
<evidence type="ECO:0000313" key="2">
    <source>
        <dbReference type="EMBL" id="MDN5205574.1"/>
    </source>
</evidence>
<dbReference type="Proteomes" id="UP001172082">
    <property type="component" value="Unassembled WGS sequence"/>
</dbReference>
<evidence type="ECO:0000256" key="1">
    <source>
        <dbReference type="SAM" id="Phobius"/>
    </source>
</evidence>
<feature type="transmembrane region" description="Helical" evidence="1">
    <location>
        <begin position="12"/>
        <end position="32"/>
    </location>
</feature>
<dbReference type="RefSeq" id="WP_346755595.1">
    <property type="nucleotide sequence ID" value="NZ_JAUJEA010000020.1"/>
</dbReference>
<keyword evidence="1" id="KW-1133">Transmembrane helix</keyword>
<keyword evidence="1" id="KW-0812">Transmembrane</keyword>
<organism evidence="2 3">
    <name type="scientific">Splendidivirga corallicola</name>
    <dbReference type="NCBI Taxonomy" id="3051826"/>
    <lineage>
        <taxon>Bacteria</taxon>
        <taxon>Pseudomonadati</taxon>
        <taxon>Bacteroidota</taxon>
        <taxon>Cytophagia</taxon>
        <taxon>Cytophagales</taxon>
        <taxon>Splendidivirgaceae</taxon>
        <taxon>Splendidivirga</taxon>
    </lineage>
</organism>
<keyword evidence="3" id="KW-1185">Reference proteome</keyword>
<dbReference type="EMBL" id="JAUJEA010000020">
    <property type="protein sequence ID" value="MDN5205574.1"/>
    <property type="molecule type" value="Genomic_DNA"/>
</dbReference>
<accession>A0ABT8KZL6</accession>
<sequence length="155" mass="16839">MNNINYNKIGAIFFILWGVLHVFGGGALMLSATTNINEHLQGTGTGASNEQLPNLMQETVVSGIASFHSFNLFWMGLLVTIIAVMLNWKGSKIGFWINLAITGMADLGLLLFLVGPGYMFWSDGLPGPILFILCVLFSGLGIWKSLRGNESLETV</sequence>
<feature type="transmembrane region" description="Helical" evidence="1">
    <location>
        <begin position="95"/>
        <end position="119"/>
    </location>
</feature>
<feature type="transmembrane region" description="Helical" evidence="1">
    <location>
        <begin position="70"/>
        <end position="88"/>
    </location>
</feature>
<evidence type="ECO:0000313" key="3">
    <source>
        <dbReference type="Proteomes" id="UP001172082"/>
    </source>
</evidence>
<comment type="caution">
    <text evidence="2">The sequence shown here is derived from an EMBL/GenBank/DDBJ whole genome shotgun (WGS) entry which is preliminary data.</text>
</comment>
<gene>
    <name evidence="2" type="ORF">QQ008_29590</name>
</gene>
<proteinExistence type="predicted"/>
<name>A0ABT8KZL6_9BACT</name>
<feature type="transmembrane region" description="Helical" evidence="1">
    <location>
        <begin position="125"/>
        <end position="143"/>
    </location>
</feature>